<dbReference type="HAMAP" id="MF_00871">
    <property type="entry name" value="RqcP"/>
    <property type="match status" value="1"/>
</dbReference>
<dbReference type="EMBL" id="LR778114">
    <property type="protein sequence ID" value="CAB1130108.1"/>
    <property type="molecule type" value="Genomic_DNA"/>
</dbReference>
<dbReference type="SUPFAM" id="SSF55174">
    <property type="entry name" value="Alpha-L RNA-binding motif"/>
    <property type="match status" value="1"/>
</dbReference>
<dbReference type="AlphaFoldDB" id="A0A6F8ZJY7"/>
<dbReference type="SMART" id="SM00363">
    <property type="entry name" value="S4"/>
    <property type="match status" value="1"/>
</dbReference>
<dbReference type="GO" id="GO:0000049">
    <property type="term" value="F:tRNA binding"/>
    <property type="evidence" value="ECO:0007669"/>
    <property type="project" value="UniProtKB-UniRule"/>
</dbReference>
<dbReference type="InterPro" id="IPR036986">
    <property type="entry name" value="S4_RNA-bd_sf"/>
</dbReference>
<keyword evidence="3 5" id="KW-0694">RNA-binding</keyword>
<protein>
    <recommendedName>
        <fullName evidence="5">RQC P-site tRNA stabilizing factor</fullName>
        <shortName evidence="5">RqcP</shortName>
    </recommendedName>
    <alternativeName>
        <fullName evidence="5">Ribosome-associated protein quality control protein P</fullName>
    </alternativeName>
</protein>
<keyword evidence="4 5" id="KW-0648">Protein biosynthesis</keyword>
<evidence type="ECO:0000313" key="8">
    <source>
        <dbReference type="Proteomes" id="UP000503399"/>
    </source>
</evidence>
<evidence type="ECO:0000256" key="3">
    <source>
        <dbReference type="ARBA" id="ARBA00022884"/>
    </source>
</evidence>
<proteinExistence type="inferred from homology"/>
<keyword evidence="7" id="KW-0346">Stress response</keyword>
<sequence length="79" mass="8904">MRLDKYLKVSRLVKRRTVAKELCDAGQVWVNGHLAKAATEVEVGDRIELHTPRGPVTVEVTAVREHVPAVEADSLYRRL</sequence>
<dbReference type="GO" id="GO:0043023">
    <property type="term" value="F:ribosomal large subunit binding"/>
    <property type="evidence" value="ECO:0007669"/>
    <property type="project" value="UniProtKB-UniRule"/>
</dbReference>
<dbReference type="Gene3D" id="3.10.290.10">
    <property type="entry name" value="RNA-binding S4 domain"/>
    <property type="match status" value="1"/>
</dbReference>
<evidence type="ECO:0000313" key="7">
    <source>
        <dbReference type="EMBL" id="CAB1130108.1"/>
    </source>
</evidence>
<keyword evidence="1 5" id="KW-0820">tRNA-binding</keyword>
<evidence type="ECO:0000256" key="4">
    <source>
        <dbReference type="ARBA" id="ARBA00022917"/>
    </source>
</evidence>
<dbReference type="Pfam" id="PF01479">
    <property type="entry name" value="S4"/>
    <property type="match status" value="1"/>
</dbReference>
<accession>A0A6F8ZJY7</accession>
<evidence type="ECO:0000256" key="1">
    <source>
        <dbReference type="ARBA" id="ARBA00022555"/>
    </source>
</evidence>
<evidence type="ECO:0000259" key="6">
    <source>
        <dbReference type="SMART" id="SM00363"/>
    </source>
</evidence>
<dbReference type="KEGG" id="hfv:R50_2616"/>
<dbReference type="GO" id="GO:0019843">
    <property type="term" value="F:rRNA binding"/>
    <property type="evidence" value="ECO:0007669"/>
    <property type="project" value="UniProtKB-UniRule"/>
</dbReference>
<comment type="subunit">
    <text evidence="5">Associates with stalled 50S ribosomal subunits. Binds to RqcH, 23S rRNA and the P-site tRNA. Does not require RqcH for association with 50S subunits.</text>
</comment>
<comment type="similarity">
    <text evidence="5">Belongs to the RqcP family.</text>
</comment>
<evidence type="ECO:0000256" key="2">
    <source>
        <dbReference type="ARBA" id="ARBA00022730"/>
    </source>
</evidence>
<dbReference type="PROSITE" id="PS50889">
    <property type="entry name" value="S4"/>
    <property type="match status" value="1"/>
</dbReference>
<dbReference type="InterPro" id="IPR002942">
    <property type="entry name" value="S4_RNA-bd"/>
</dbReference>
<dbReference type="CDD" id="cd00165">
    <property type="entry name" value="S4"/>
    <property type="match status" value="1"/>
</dbReference>
<name>A0A6F8ZJY7_9FIRM</name>
<reference evidence="7 8" key="1">
    <citation type="submission" date="2020-02" db="EMBL/GenBank/DDBJ databases">
        <authorList>
            <person name="Hogendoorn C."/>
        </authorList>
    </citation>
    <scope>NUCLEOTIDE SEQUENCE [LARGE SCALE GENOMIC DNA]</scope>
    <source>
        <strain evidence="7">R501</strain>
    </source>
</reference>
<evidence type="ECO:0000256" key="5">
    <source>
        <dbReference type="HAMAP-Rule" id="MF_00871"/>
    </source>
</evidence>
<gene>
    <name evidence="7" type="primary">hslR</name>
    <name evidence="5" type="synonym">rqcP</name>
    <name evidence="7" type="ORF">R50_2616</name>
</gene>
<dbReference type="Proteomes" id="UP000503399">
    <property type="component" value="Chromosome"/>
</dbReference>
<keyword evidence="2 5" id="KW-0699">rRNA-binding</keyword>
<feature type="domain" description="RNA-binding S4" evidence="6">
    <location>
        <begin position="1"/>
        <end position="68"/>
    </location>
</feature>
<keyword evidence="8" id="KW-1185">Reference proteome</keyword>
<dbReference type="GO" id="GO:0072344">
    <property type="term" value="P:rescue of stalled ribosome"/>
    <property type="evidence" value="ECO:0007669"/>
    <property type="project" value="UniProtKB-UniRule"/>
</dbReference>
<dbReference type="InterPro" id="IPR025490">
    <property type="entry name" value="RqcP"/>
</dbReference>
<comment type="function">
    <text evidence="5">Key component of the ribosome quality control system (RQC), a ribosome-associated complex that mediates the extraction of incompletely synthesized nascent chains from stalled ribosomes and their subsequent degradation. RqcH recruits Ala-charged tRNA, and with RqcP directs the elongation of stalled nascent chains on 50S ribosomal subunits, leading to non-templated C-terminal alanine extensions (Ala tail). The Ala tail promotes nascent chain degradation. RqcP is associated with the translocation-like movement of the peptidyl-tRNA from the A-site into the P-site.</text>
</comment>
<dbReference type="PIRSF" id="PIRSF038881">
    <property type="entry name" value="RNAbp_HP1423"/>
    <property type="match status" value="1"/>
</dbReference>
<organism evidence="7 8">
    <name type="scientific">Candidatus Hydrogenisulfobacillus filiaventi</name>
    <dbReference type="NCBI Taxonomy" id="2707344"/>
    <lineage>
        <taxon>Bacteria</taxon>
        <taxon>Bacillati</taxon>
        <taxon>Bacillota</taxon>
        <taxon>Clostridia</taxon>
        <taxon>Eubacteriales</taxon>
        <taxon>Clostridiales Family XVII. Incertae Sedis</taxon>
        <taxon>Candidatus Hydrogenisulfobacillus</taxon>
    </lineage>
</organism>